<dbReference type="PANTHER" id="PTHR39183:SF1">
    <property type="entry name" value="SPORE COAT PROTEIN F-LIKE PROTEIN YHCQ"/>
    <property type="match status" value="1"/>
</dbReference>
<organism evidence="5 6">
    <name type="scientific">Fictibacillus halophilus</name>
    <dbReference type="NCBI Taxonomy" id="1610490"/>
    <lineage>
        <taxon>Bacteria</taxon>
        <taxon>Bacillati</taxon>
        <taxon>Bacillota</taxon>
        <taxon>Bacilli</taxon>
        <taxon>Bacillales</taxon>
        <taxon>Fictibacillaceae</taxon>
        <taxon>Fictibacillus</taxon>
    </lineage>
</organism>
<dbReference type="Proteomes" id="UP001549097">
    <property type="component" value="Unassembled WGS sequence"/>
</dbReference>
<dbReference type="PANTHER" id="PTHR39183">
    <property type="entry name" value="SPORE COAT PROTEIN F-LIKE PROTEIN YHCQ"/>
    <property type="match status" value="1"/>
</dbReference>
<evidence type="ECO:0000256" key="2">
    <source>
        <dbReference type="ARBA" id="ARBA00024325"/>
    </source>
</evidence>
<dbReference type="InterPro" id="IPR012347">
    <property type="entry name" value="Ferritin-like"/>
</dbReference>
<keyword evidence="6" id="KW-1185">Reference proteome</keyword>
<keyword evidence="5" id="KW-0946">Virion</keyword>
<feature type="compositionally biased region" description="Low complexity" evidence="4">
    <location>
        <begin position="1"/>
        <end position="19"/>
    </location>
</feature>
<keyword evidence="5" id="KW-0167">Capsid protein</keyword>
<evidence type="ECO:0000256" key="4">
    <source>
        <dbReference type="SAM" id="MobiDB-lite"/>
    </source>
</evidence>
<comment type="subcellular location">
    <subcellularLocation>
        <location evidence="2">Spore coat</location>
    </subcellularLocation>
</comment>
<protein>
    <submittedName>
        <fullName evidence="5">Spore coat protein CotF</fullName>
    </submittedName>
</protein>
<evidence type="ECO:0000313" key="5">
    <source>
        <dbReference type="EMBL" id="MET3726765.1"/>
    </source>
</evidence>
<evidence type="ECO:0000256" key="3">
    <source>
        <dbReference type="ARBA" id="ARBA00024344"/>
    </source>
</evidence>
<accession>A0ABV2LDV6</accession>
<reference evidence="5 6" key="1">
    <citation type="submission" date="2024-06" db="EMBL/GenBank/DDBJ databases">
        <title>Genomic Encyclopedia of Type Strains, Phase IV (KMG-IV): sequencing the most valuable type-strain genomes for metagenomic binning, comparative biology and taxonomic classification.</title>
        <authorList>
            <person name="Goeker M."/>
        </authorList>
    </citation>
    <scope>NUCLEOTIDE SEQUENCE [LARGE SCALE GENOMIC DNA]</scope>
    <source>
        <strain evidence="5 6">DSM 100124</strain>
    </source>
</reference>
<name>A0ABV2LDV6_9BACL</name>
<keyword evidence="1" id="KW-0749">Sporulation</keyword>
<evidence type="ECO:0000313" key="6">
    <source>
        <dbReference type="Proteomes" id="UP001549097"/>
    </source>
</evidence>
<feature type="region of interest" description="Disordered" evidence="4">
    <location>
        <begin position="1"/>
        <end position="25"/>
    </location>
</feature>
<comment type="similarity">
    <text evidence="3">Belongs to the CotF family.</text>
</comment>
<gene>
    <name evidence="5" type="ORF">ABID52_000346</name>
</gene>
<comment type="caution">
    <text evidence="5">The sequence shown here is derived from an EMBL/GenBank/DDBJ whole genome shotgun (WGS) entry which is preliminary data.</text>
</comment>
<dbReference type="Gene3D" id="1.20.1260.10">
    <property type="match status" value="1"/>
</dbReference>
<sequence length="222" mass="24952">MMNQDSNQQNMNSQSGNNNPEFNHVNMQTGQVPAQLNHGGHEMFDVHEMLSGIVGTLNLYTLCKGHVQDPELKSMLNRHYQHITKEYNACVQAFQTGKDPAMRTESYKMAQDNDFVYGLKPAQPVKPIQSVTELNDQSVSSLILGTLKSNASLRGMATLEVTNPVLRRVLADGIPNWIEMAYELSIWQNKNHYYQVPQLNQQDMTSMLGAYAPSTQAQPPLQ</sequence>
<dbReference type="EMBL" id="JBEPMP010000001">
    <property type="protein sequence ID" value="MET3726765.1"/>
    <property type="molecule type" value="Genomic_DNA"/>
</dbReference>
<dbReference type="Pfam" id="PF07875">
    <property type="entry name" value="Coat_F"/>
    <property type="match status" value="1"/>
</dbReference>
<dbReference type="InterPro" id="IPR012851">
    <property type="entry name" value="Spore_coat_CotF-like"/>
</dbReference>
<evidence type="ECO:0000256" key="1">
    <source>
        <dbReference type="ARBA" id="ARBA00022969"/>
    </source>
</evidence>
<proteinExistence type="inferred from homology"/>